<feature type="transmembrane region" description="Helical" evidence="1">
    <location>
        <begin position="59"/>
        <end position="79"/>
    </location>
</feature>
<evidence type="ECO:0000313" key="3">
    <source>
        <dbReference type="Proteomes" id="UP000261223"/>
    </source>
</evidence>
<sequence length="332" mass="39186">MPNLLEHRFAIKRITKPSNEDYISALKIYNETTPPDIKTNTNEITYWLEQNRNELPFEIMLFSLYLNNMVVGLAMLTYLKKQKTIIFEYLALQPSFRLNAVFFTYISLLQNYINDSNTDVAYYIIEINNRNKGENIDKESRLFKRLFCLENYGKINALYYSLPLGLYNHESYFESLLYIKTNDNISQISKETYIDLVKAIYFDYYLFWYQPFMSNNEYIEYKKKVERVYQLVIQDVMNEMFCDISYVDCPLFHESGYIQPNTTLPVITRPQKKYLFLVVPGFIACTILIVWIYNTILVWLDIPINHVGAIIGNITSAIIATLSAIYFIKPKS</sequence>
<dbReference type="EMBL" id="QSSV01000007">
    <property type="protein sequence ID" value="RGM14032.1"/>
    <property type="molecule type" value="Genomic_DNA"/>
</dbReference>
<gene>
    <name evidence="2" type="ORF">DXC34_07095</name>
</gene>
<evidence type="ECO:0000313" key="2">
    <source>
        <dbReference type="EMBL" id="RGM14032.1"/>
    </source>
</evidence>
<accession>A0A3E4UQS6</accession>
<dbReference type="RefSeq" id="WP_007851243.1">
    <property type="nucleotide sequence ID" value="NZ_QROW01000043.1"/>
</dbReference>
<dbReference type="Proteomes" id="UP000261223">
    <property type="component" value="Unassembled WGS sequence"/>
</dbReference>
<keyword evidence="1" id="KW-0472">Membrane</keyword>
<dbReference type="Gene3D" id="3.40.630.30">
    <property type="match status" value="1"/>
</dbReference>
<comment type="caution">
    <text evidence="2">The sequence shown here is derived from an EMBL/GenBank/DDBJ whole genome shotgun (WGS) entry which is preliminary data.</text>
</comment>
<keyword evidence="1" id="KW-1133">Transmembrane helix</keyword>
<organism evidence="2 3">
    <name type="scientific">Bacteroides stercoris</name>
    <dbReference type="NCBI Taxonomy" id="46506"/>
    <lineage>
        <taxon>Bacteria</taxon>
        <taxon>Pseudomonadati</taxon>
        <taxon>Bacteroidota</taxon>
        <taxon>Bacteroidia</taxon>
        <taxon>Bacteroidales</taxon>
        <taxon>Bacteroidaceae</taxon>
        <taxon>Bacteroides</taxon>
    </lineage>
</organism>
<evidence type="ECO:0000256" key="1">
    <source>
        <dbReference type="SAM" id="Phobius"/>
    </source>
</evidence>
<dbReference type="AlphaFoldDB" id="A0A3E4UQS6"/>
<feature type="transmembrane region" description="Helical" evidence="1">
    <location>
        <begin position="306"/>
        <end position="328"/>
    </location>
</feature>
<protein>
    <submittedName>
        <fullName evidence="2">Uncharacterized protein</fullName>
    </submittedName>
</protein>
<reference evidence="2 3" key="1">
    <citation type="submission" date="2018-08" db="EMBL/GenBank/DDBJ databases">
        <title>A genome reference for cultivated species of the human gut microbiota.</title>
        <authorList>
            <person name="Zou Y."/>
            <person name="Xue W."/>
            <person name="Luo G."/>
        </authorList>
    </citation>
    <scope>NUCLEOTIDE SEQUENCE [LARGE SCALE GENOMIC DNA]</scope>
    <source>
        <strain evidence="2 3">TF03-6</strain>
    </source>
</reference>
<feature type="transmembrane region" description="Helical" evidence="1">
    <location>
        <begin position="274"/>
        <end position="300"/>
    </location>
</feature>
<name>A0A3E4UQS6_BACSE</name>
<keyword evidence="1" id="KW-0812">Transmembrane</keyword>
<proteinExistence type="predicted"/>